<dbReference type="GO" id="GO:0005789">
    <property type="term" value="C:endoplasmic reticulum membrane"/>
    <property type="evidence" value="ECO:0007669"/>
    <property type="project" value="TreeGrafter"/>
</dbReference>
<dbReference type="Ensembl" id="ENSPMGT00000029149.1">
    <property type="protein sequence ID" value="ENSPMGP00000027360.1"/>
    <property type="gene ID" value="ENSPMGG00000022079.1"/>
</dbReference>
<organism evidence="3 4">
    <name type="scientific">Periophthalmus magnuspinnatus</name>
    <dbReference type="NCBI Taxonomy" id="409849"/>
    <lineage>
        <taxon>Eukaryota</taxon>
        <taxon>Metazoa</taxon>
        <taxon>Chordata</taxon>
        <taxon>Craniata</taxon>
        <taxon>Vertebrata</taxon>
        <taxon>Euteleostomi</taxon>
        <taxon>Actinopterygii</taxon>
        <taxon>Neopterygii</taxon>
        <taxon>Teleostei</taxon>
        <taxon>Neoteleostei</taxon>
        <taxon>Acanthomorphata</taxon>
        <taxon>Gobiaria</taxon>
        <taxon>Gobiiformes</taxon>
        <taxon>Gobioidei</taxon>
        <taxon>Gobiidae</taxon>
        <taxon>Oxudercinae</taxon>
        <taxon>Periophthalmus</taxon>
    </lineage>
</organism>
<proteinExistence type="inferred from homology"/>
<protein>
    <recommendedName>
        <fullName evidence="5">S27A2 synthetase</fullName>
    </recommendedName>
</protein>
<evidence type="ECO:0000313" key="3">
    <source>
        <dbReference type="Ensembl" id="ENSPMGP00000027360.1"/>
    </source>
</evidence>
<reference evidence="3" key="2">
    <citation type="submission" date="2025-09" db="UniProtKB">
        <authorList>
            <consortium name="Ensembl"/>
        </authorList>
    </citation>
    <scope>IDENTIFICATION</scope>
</reference>
<dbReference type="PANTHER" id="PTHR43107">
    <property type="entry name" value="LONG-CHAIN FATTY ACID TRANSPORT PROTEIN"/>
    <property type="match status" value="1"/>
</dbReference>
<evidence type="ECO:0008006" key="5">
    <source>
        <dbReference type="Google" id="ProtNLM"/>
    </source>
</evidence>
<comment type="similarity">
    <text evidence="1">Belongs to the ATP-dependent AMP-binding enzyme family.</text>
</comment>
<name>A0A3B4BER0_9GOBI</name>
<accession>A0A3B4BER0</accession>
<dbReference type="PANTHER" id="PTHR43107:SF23">
    <property type="entry name" value="VERY LONG-CHAIN ACYL-COA SYNTHETASE"/>
    <property type="match status" value="1"/>
</dbReference>
<keyword evidence="4" id="KW-1185">Reference proteome</keyword>
<dbReference type="STRING" id="409849.ENSPMGP00000027360"/>
<dbReference type="GO" id="GO:0005886">
    <property type="term" value="C:plasma membrane"/>
    <property type="evidence" value="ECO:0007669"/>
    <property type="project" value="TreeGrafter"/>
</dbReference>
<dbReference type="GO" id="GO:0004467">
    <property type="term" value="F:long-chain fatty acid-CoA ligase activity"/>
    <property type="evidence" value="ECO:0007669"/>
    <property type="project" value="TreeGrafter"/>
</dbReference>
<evidence type="ECO:0000256" key="2">
    <source>
        <dbReference type="ARBA" id="ARBA00022598"/>
    </source>
</evidence>
<keyword evidence="2" id="KW-0436">Ligase</keyword>
<dbReference type="Proteomes" id="UP000261520">
    <property type="component" value="Unplaced"/>
</dbReference>
<evidence type="ECO:0000256" key="1">
    <source>
        <dbReference type="ARBA" id="ARBA00006432"/>
    </source>
</evidence>
<evidence type="ECO:0000313" key="4">
    <source>
        <dbReference type="Proteomes" id="UP000261520"/>
    </source>
</evidence>
<dbReference type="GO" id="GO:0005324">
    <property type="term" value="F:long-chain fatty acid transmembrane transporter activity"/>
    <property type="evidence" value="ECO:0007669"/>
    <property type="project" value="TreeGrafter"/>
</dbReference>
<sequence length="76" mass="8695">MFYHDYCLSCTKQLFSSQGAVEVTGTFKQMKVKLVEQGFDPGQIQDPLFVLDDREKSYVTMTTEMYNSIISGNIKL</sequence>
<reference evidence="3" key="1">
    <citation type="submission" date="2025-08" db="UniProtKB">
        <authorList>
            <consortium name="Ensembl"/>
        </authorList>
    </citation>
    <scope>IDENTIFICATION</scope>
</reference>
<dbReference type="GO" id="GO:0044539">
    <property type="term" value="P:long-chain fatty acid import into cell"/>
    <property type="evidence" value="ECO:0007669"/>
    <property type="project" value="TreeGrafter"/>
</dbReference>
<dbReference type="AlphaFoldDB" id="A0A3B4BER0"/>